<dbReference type="InterPro" id="IPR004809">
    <property type="entry name" value="Gln_synth_I"/>
</dbReference>
<evidence type="ECO:0000256" key="15">
    <source>
        <dbReference type="PROSITE-ProRule" id="PRU01330"/>
    </source>
</evidence>
<gene>
    <name evidence="20" type="ORF">FC37_GL001189</name>
</gene>
<dbReference type="FunFam" id="3.30.590.10:FF:000003">
    <property type="entry name" value="Glutamine synthetase 2"/>
    <property type="match status" value="1"/>
</dbReference>
<dbReference type="InterPro" id="IPR008146">
    <property type="entry name" value="Gln_synth_cat_dom"/>
</dbReference>
<feature type="binding site" evidence="14">
    <location>
        <position position="140"/>
    </location>
    <ligand>
        <name>Mg(2+)</name>
        <dbReference type="ChEBI" id="CHEBI:18420"/>
        <label>1</label>
    </ligand>
</feature>
<dbReference type="SUPFAM" id="SSF55931">
    <property type="entry name" value="Glutamine synthetase/guanido kinase"/>
    <property type="match status" value="1"/>
</dbReference>
<dbReference type="PATRIC" id="fig|1423748.3.peg.1248"/>
<keyword evidence="10 14" id="KW-0460">Magnesium</keyword>
<protein>
    <recommendedName>
        <fullName evidence="4 17">Glutamine synthetase</fullName>
        <ecNumber evidence="3 17">6.3.1.2</ecNumber>
    </recommendedName>
</protein>
<proteinExistence type="inferred from homology"/>
<accession>A0A0R1NVF8</accession>
<sequence>MDKTMSKQYTAEEIRKEVEDKDVRFLRLCFTDINGTEKAVEVPKSQLDKVLNNDIRFDGSSIDGFVRLEESDMVLYPDFSTWTVLPWGDEHGGKIGRLICSVHTTDGKPFAGDPRNNLKRVIGQMKEAGFDTFDIGFEMEFHLFKLDEDGNWTTDVPDHASYFDMTSDDEGARCRREIVETLEGMGFEVEAAHHEVGDGQQEIDFRFDDALTTADRCQTFKMVTRQIARKHGLFATFMAKPVEGQAGNGMHNNMSLFKGKRNVFYDENGEFHLSDTALYFLNGILEHARAITAIGNPTVNSYKRLIPGFEAPVYIAWAAKNRSPLVRIPSAGEINTRLEMRSADPTANPYLLLAACLTAGLNGIKEQKMPMKPVEENIFEMTEEERAEHGIKPLPTTLHNAIKAFKNDDLIKSALGDHLTHSFIESKELEWSKYSQSVSDWERQRYMNW</sequence>
<reference evidence="20 21" key="1">
    <citation type="journal article" date="2015" name="Genome Announc.">
        <title>Expanding the biotechnology potential of lactobacilli through comparative genomics of 213 strains and associated genera.</title>
        <authorList>
            <person name="Sun Z."/>
            <person name="Harris H.M."/>
            <person name="McCann A."/>
            <person name="Guo C."/>
            <person name="Argimon S."/>
            <person name="Zhang W."/>
            <person name="Yang X."/>
            <person name="Jeffery I.B."/>
            <person name="Cooney J.C."/>
            <person name="Kagawa T.F."/>
            <person name="Liu W."/>
            <person name="Song Y."/>
            <person name="Salvetti E."/>
            <person name="Wrobel A."/>
            <person name="Rasinkangas P."/>
            <person name="Parkhill J."/>
            <person name="Rea M.C."/>
            <person name="O'Sullivan O."/>
            <person name="Ritari J."/>
            <person name="Douillard F.P."/>
            <person name="Paul Ross R."/>
            <person name="Yang R."/>
            <person name="Briner A.E."/>
            <person name="Felis G.E."/>
            <person name="de Vos W.M."/>
            <person name="Barrangou R."/>
            <person name="Klaenhammer T.R."/>
            <person name="Caufield P.W."/>
            <person name="Cui Y."/>
            <person name="Zhang H."/>
            <person name="O'Toole P.W."/>
        </authorList>
    </citation>
    <scope>NUCLEOTIDE SEQUENCE [LARGE SCALE GENOMIC DNA]</scope>
    <source>
        <strain evidence="20 21">DSM 10532</strain>
    </source>
</reference>
<comment type="similarity">
    <text evidence="2 15 16">Belongs to the glutamine synthetase family.</text>
</comment>
<dbReference type="Gene3D" id="3.10.20.70">
    <property type="entry name" value="Glutamine synthetase, N-terminal domain"/>
    <property type="match status" value="1"/>
</dbReference>
<dbReference type="Gene3D" id="3.30.590.10">
    <property type="entry name" value="Glutamine synthetase/guanido kinase, catalytic domain"/>
    <property type="match status" value="1"/>
</dbReference>
<comment type="cofactor">
    <cofactor evidence="14">
        <name>Mg(2+)</name>
        <dbReference type="ChEBI" id="CHEBI:18420"/>
    </cofactor>
    <text evidence="14">Binds 2 Mg(2+) ions per subunit.</text>
</comment>
<keyword evidence="5" id="KW-0963">Cytoplasm</keyword>
<organism evidence="20 21">
    <name type="scientific">Lactobacillus gallinarum DSM 10532 = JCM 2011</name>
    <dbReference type="NCBI Taxonomy" id="1423748"/>
    <lineage>
        <taxon>Bacteria</taxon>
        <taxon>Bacillati</taxon>
        <taxon>Bacillota</taxon>
        <taxon>Bacilli</taxon>
        <taxon>Lactobacillales</taxon>
        <taxon>Lactobacillaceae</taxon>
        <taxon>Lactobacillus</taxon>
    </lineage>
</organism>
<dbReference type="InterPro" id="IPR036651">
    <property type="entry name" value="Gln_synt_N_sf"/>
</dbReference>
<dbReference type="GO" id="GO:0016020">
    <property type="term" value="C:membrane"/>
    <property type="evidence" value="ECO:0007669"/>
    <property type="project" value="TreeGrafter"/>
</dbReference>
<evidence type="ECO:0000256" key="16">
    <source>
        <dbReference type="RuleBase" id="RU000384"/>
    </source>
</evidence>
<evidence type="ECO:0000256" key="3">
    <source>
        <dbReference type="ARBA" id="ARBA00012937"/>
    </source>
</evidence>
<dbReference type="NCBIfam" id="TIGR00653">
    <property type="entry name" value="GlnA"/>
    <property type="match status" value="1"/>
</dbReference>
<name>A0A0R1NVF8_9LACO</name>
<evidence type="ECO:0000259" key="19">
    <source>
        <dbReference type="PROSITE" id="PS51987"/>
    </source>
</evidence>
<keyword evidence="6 17" id="KW-0436">Ligase</keyword>
<dbReference type="EC" id="6.3.1.2" evidence="3 17"/>
<dbReference type="Proteomes" id="UP000051311">
    <property type="component" value="Unassembled WGS sequence"/>
</dbReference>
<evidence type="ECO:0000256" key="1">
    <source>
        <dbReference type="ARBA" id="ARBA00004496"/>
    </source>
</evidence>
<dbReference type="PROSITE" id="PS00180">
    <property type="entry name" value="GLNA_1"/>
    <property type="match status" value="1"/>
</dbReference>
<evidence type="ECO:0000256" key="7">
    <source>
        <dbReference type="ARBA" id="ARBA00022723"/>
    </source>
</evidence>
<feature type="binding site" evidence="12">
    <location>
        <position position="341"/>
    </location>
    <ligand>
        <name>L-glutamate</name>
        <dbReference type="ChEBI" id="CHEBI:29985"/>
    </ligand>
</feature>
<dbReference type="Pfam" id="PF00120">
    <property type="entry name" value="Gln-synt_C"/>
    <property type="match status" value="1"/>
</dbReference>
<dbReference type="FunFam" id="3.10.20.70:FF:000005">
    <property type="entry name" value="Glutamine synthetase"/>
    <property type="match status" value="1"/>
</dbReference>
<feature type="binding site" evidence="12">
    <location>
        <position position="322"/>
    </location>
    <ligand>
        <name>L-glutamate</name>
        <dbReference type="ChEBI" id="CHEBI:29985"/>
    </ligand>
</feature>
<dbReference type="PROSITE" id="PS00181">
    <property type="entry name" value="GLNA_ATP"/>
    <property type="match status" value="1"/>
</dbReference>
<evidence type="ECO:0000256" key="13">
    <source>
        <dbReference type="PIRSR" id="PIRSR604809-2"/>
    </source>
</evidence>
<evidence type="ECO:0000256" key="11">
    <source>
        <dbReference type="ARBA" id="ARBA00049436"/>
    </source>
</evidence>
<feature type="binding site" evidence="12">
    <location>
        <position position="310"/>
    </location>
    <ligand>
        <name>L-glutamate</name>
        <dbReference type="ChEBI" id="CHEBI:29985"/>
    </ligand>
</feature>
<dbReference type="InterPro" id="IPR014746">
    <property type="entry name" value="Gln_synth/guanido_kin_cat_dom"/>
</dbReference>
<dbReference type="EMBL" id="AZEL01000044">
    <property type="protein sequence ID" value="KRL21701.1"/>
    <property type="molecule type" value="Genomic_DNA"/>
</dbReference>
<dbReference type="PROSITE" id="PS51987">
    <property type="entry name" value="GS_CATALYTIC"/>
    <property type="match status" value="1"/>
</dbReference>
<dbReference type="STRING" id="1423748.FC37_GL001189"/>
<keyword evidence="7 14" id="KW-0479">Metal-binding</keyword>
<dbReference type="AlphaFoldDB" id="A0A0R1NVF8"/>
<dbReference type="GO" id="GO:0005524">
    <property type="term" value="F:ATP binding"/>
    <property type="evidence" value="ECO:0007669"/>
    <property type="project" value="UniProtKB-KW"/>
</dbReference>
<dbReference type="PANTHER" id="PTHR43407">
    <property type="entry name" value="GLUTAMINE SYNTHETASE"/>
    <property type="match status" value="1"/>
</dbReference>
<dbReference type="PANTHER" id="PTHR43407:SF1">
    <property type="entry name" value="LENGSIN"/>
    <property type="match status" value="1"/>
</dbReference>
<feature type="domain" description="GS catalytic" evidence="19">
    <location>
        <begin position="114"/>
        <end position="449"/>
    </location>
</feature>
<keyword evidence="8 13" id="KW-0547">Nucleotide-binding</keyword>
<dbReference type="GO" id="GO:0006542">
    <property type="term" value="P:glutamine biosynthetic process"/>
    <property type="evidence" value="ECO:0007669"/>
    <property type="project" value="InterPro"/>
</dbReference>
<dbReference type="SMART" id="SM01230">
    <property type="entry name" value="Gln-synt_C"/>
    <property type="match status" value="1"/>
</dbReference>
<dbReference type="Pfam" id="PF03951">
    <property type="entry name" value="Gln-synt_N"/>
    <property type="match status" value="1"/>
</dbReference>
<evidence type="ECO:0000256" key="8">
    <source>
        <dbReference type="ARBA" id="ARBA00022741"/>
    </source>
</evidence>
<feature type="binding site" evidence="14">
    <location>
        <position position="251"/>
    </location>
    <ligand>
        <name>Mg(2+)</name>
        <dbReference type="ChEBI" id="CHEBI:18420"/>
        <label>1</label>
    </ligand>
</feature>
<dbReference type="InterPro" id="IPR008147">
    <property type="entry name" value="Gln_synt_N"/>
</dbReference>
<dbReference type="GO" id="GO:0005737">
    <property type="term" value="C:cytoplasm"/>
    <property type="evidence" value="ECO:0007669"/>
    <property type="project" value="UniProtKB-SubCell"/>
</dbReference>
<evidence type="ECO:0000256" key="14">
    <source>
        <dbReference type="PIRSR" id="PIRSR604809-3"/>
    </source>
</evidence>
<comment type="catalytic activity">
    <reaction evidence="11 17">
        <text>L-glutamate + NH4(+) + ATP = L-glutamine + ADP + phosphate + H(+)</text>
        <dbReference type="Rhea" id="RHEA:16169"/>
        <dbReference type="ChEBI" id="CHEBI:15378"/>
        <dbReference type="ChEBI" id="CHEBI:28938"/>
        <dbReference type="ChEBI" id="CHEBI:29985"/>
        <dbReference type="ChEBI" id="CHEBI:30616"/>
        <dbReference type="ChEBI" id="CHEBI:43474"/>
        <dbReference type="ChEBI" id="CHEBI:58359"/>
        <dbReference type="ChEBI" id="CHEBI:456216"/>
        <dbReference type="EC" id="6.3.1.2"/>
    </reaction>
</comment>
<feature type="binding site" evidence="14">
    <location>
        <position position="339"/>
    </location>
    <ligand>
        <name>Mg(2+)</name>
        <dbReference type="ChEBI" id="CHEBI:18420"/>
        <label>1</label>
    </ligand>
</feature>
<evidence type="ECO:0000256" key="2">
    <source>
        <dbReference type="ARBA" id="ARBA00009897"/>
    </source>
</evidence>
<dbReference type="SUPFAM" id="SSF54368">
    <property type="entry name" value="Glutamine synthetase, N-terminal domain"/>
    <property type="match status" value="1"/>
</dbReference>
<feature type="binding site" evidence="13">
    <location>
        <begin position="205"/>
        <end position="207"/>
    </location>
    <ligand>
        <name>ATP</name>
        <dbReference type="ChEBI" id="CHEBI:30616"/>
    </ligand>
</feature>
<dbReference type="PROSITE" id="PS51986">
    <property type="entry name" value="GS_BETA_GRASP"/>
    <property type="match status" value="1"/>
</dbReference>
<evidence type="ECO:0000256" key="17">
    <source>
        <dbReference type="RuleBase" id="RU004356"/>
    </source>
</evidence>
<evidence type="ECO:0000256" key="5">
    <source>
        <dbReference type="ARBA" id="ARBA00022490"/>
    </source>
</evidence>
<evidence type="ECO:0000313" key="21">
    <source>
        <dbReference type="Proteomes" id="UP000051311"/>
    </source>
</evidence>
<feature type="binding site" evidence="14">
    <location>
        <position position="138"/>
    </location>
    <ligand>
        <name>Mg(2+)</name>
        <dbReference type="ChEBI" id="CHEBI:18420"/>
        <label>1</label>
    </ligand>
</feature>
<dbReference type="eggNOG" id="COG0174">
    <property type="taxonomic scope" value="Bacteria"/>
</dbReference>
<feature type="binding site" evidence="12">
    <location>
        <position position="304"/>
    </location>
    <ligand>
        <name>L-glutamate</name>
        <dbReference type="ChEBI" id="CHEBI:29985"/>
    </ligand>
</feature>
<feature type="binding site" evidence="14">
    <location>
        <position position="195"/>
    </location>
    <ligand>
        <name>Mg(2+)</name>
        <dbReference type="ChEBI" id="CHEBI:18420"/>
        <label>1</label>
    </ligand>
</feature>
<evidence type="ECO:0000259" key="18">
    <source>
        <dbReference type="PROSITE" id="PS51986"/>
    </source>
</evidence>
<dbReference type="InterPro" id="IPR027303">
    <property type="entry name" value="Gln_synth_gly_rich_site"/>
</dbReference>
<evidence type="ECO:0000256" key="4">
    <source>
        <dbReference type="ARBA" id="ARBA00021364"/>
    </source>
</evidence>
<dbReference type="InterPro" id="IPR027302">
    <property type="entry name" value="Gln_synth_N_conserv_site"/>
</dbReference>
<feature type="binding site" evidence="14">
    <location>
        <position position="202"/>
    </location>
    <ligand>
        <name>Mg(2+)</name>
        <dbReference type="ChEBI" id="CHEBI:18420"/>
        <label>1</label>
    </ligand>
</feature>
<comment type="caution">
    <text evidence="20">The sequence shown here is derived from an EMBL/GenBank/DDBJ whole genome shotgun (WGS) entry which is preliminary data.</text>
</comment>
<evidence type="ECO:0000256" key="9">
    <source>
        <dbReference type="ARBA" id="ARBA00022840"/>
    </source>
</evidence>
<evidence type="ECO:0000256" key="12">
    <source>
        <dbReference type="PIRSR" id="PIRSR604809-1"/>
    </source>
</evidence>
<dbReference type="GO" id="GO:0004356">
    <property type="term" value="F:glutamine synthetase activity"/>
    <property type="evidence" value="ECO:0007669"/>
    <property type="project" value="UniProtKB-EC"/>
</dbReference>
<feature type="binding site" evidence="13">
    <location>
        <position position="322"/>
    </location>
    <ligand>
        <name>ATP</name>
        <dbReference type="ChEBI" id="CHEBI:30616"/>
    </ligand>
</feature>
<keyword evidence="9 13" id="KW-0067">ATP-binding</keyword>
<evidence type="ECO:0000256" key="6">
    <source>
        <dbReference type="ARBA" id="ARBA00022598"/>
    </source>
</evidence>
<evidence type="ECO:0000256" key="10">
    <source>
        <dbReference type="ARBA" id="ARBA00022842"/>
    </source>
</evidence>
<feature type="binding site" evidence="13">
    <location>
        <position position="190"/>
    </location>
    <ligand>
        <name>ATP</name>
        <dbReference type="ChEBI" id="CHEBI:30616"/>
    </ligand>
</feature>
<feature type="domain" description="GS beta-grasp" evidence="18">
    <location>
        <begin position="21"/>
        <end position="107"/>
    </location>
</feature>
<comment type="subcellular location">
    <subcellularLocation>
        <location evidence="1">Cytoplasm</location>
    </subcellularLocation>
</comment>
<dbReference type="GO" id="GO:0046872">
    <property type="term" value="F:metal ion binding"/>
    <property type="evidence" value="ECO:0007669"/>
    <property type="project" value="UniProtKB-KW"/>
</dbReference>
<evidence type="ECO:0000313" key="20">
    <source>
        <dbReference type="EMBL" id="KRL21701.1"/>
    </source>
</evidence>